<dbReference type="GO" id="GO:0015031">
    <property type="term" value="P:protein transport"/>
    <property type="evidence" value="ECO:0007669"/>
    <property type="project" value="UniProtKB-KW"/>
</dbReference>
<comment type="caution">
    <text evidence="14">The sequence shown here is derived from an EMBL/GenBank/DDBJ whole genome shotgun (WGS) entry which is preliminary data.</text>
</comment>
<feature type="compositionally biased region" description="Low complexity" evidence="12">
    <location>
        <begin position="36"/>
        <end position="53"/>
    </location>
</feature>
<reference evidence="14" key="1">
    <citation type="submission" date="2023-06" db="EMBL/GenBank/DDBJ databases">
        <title>Genome-scale phylogeny and comparative genomics of the fungal order Sordariales.</title>
        <authorList>
            <consortium name="Lawrence Berkeley National Laboratory"/>
            <person name="Hensen N."/>
            <person name="Bonometti L."/>
            <person name="Westerberg I."/>
            <person name="Brannstrom I.O."/>
            <person name="Guillou S."/>
            <person name="Cros-Aarteil S."/>
            <person name="Calhoun S."/>
            <person name="Haridas S."/>
            <person name="Kuo A."/>
            <person name="Mondo S."/>
            <person name="Pangilinan J."/>
            <person name="Riley R."/>
            <person name="Labutti K."/>
            <person name="Andreopoulos B."/>
            <person name="Lipzen A."/>
            <person name="Chen C."/>
            <person name="Yanf M."/>
            <person name="Daum C."/>
            <person name="Ng V."/>
            <person name="Clum A."/>
            <person name="Steindorff A."/>
            <person name="Ohm R."/>
            <person name="Martin F."/>
            <person name="Silar P."/>
            <person name="Natvig D."/>
            <person name="Lalanne C."/>
            <person name="Gautier V."/>
            <person name="Ament-Velasquez S.L."/>
            <person name="Kruys A."/>
            <person name="Hutchinson M.I."/>
            <person name="Powell A.J."/>
            <person name="Barry K."/>
            <person name="Miller A.N."/>
            <person name="Grigoriev I.V."/>
            <person name="Debuchy R."/>
            <person name="Gladieux P."/>
            <person name="Thoren M.H."/>
            <person name="Johannesson H."/>
        </authorList>
    </citation>
    <scope>NUCLEOTIDE SEQUENCE</scope>
    <source>
        <strain evidence="14">8032-3</strain>
    </source>
</reference>
<dbReference type="AlphaFoldDB" id="A0AAJ0C740"/>
<keyword evidence="11 13" id="KW-0472">Membrane</keyword>
<proteinExistence type="inferred from homology"/>
<dbReference type="InterPro" id="IPR007248">
    <property type="entry name" value="Mpv17_PMP22"/>
</dbReference>
<feature type="transmembrane region" description="Helical" evidence="13">
    <location>
        <begin position="250"/>
        <end position="268"/>
    </location>
</feature>
<dbReference type="GO" id="GO:0005793">
    <property type="term" value="C:endoplasmic reticulum-Golgi intermediate compartment"/>
    <property type="evidence" value="ECO:0007669"/>
    <property type="project" value="TreeGrafter"/>
</dbReference>
<evidence type="ECO:0000256" key="13">
    <source>
        <dbReference type="SAM" id="Phobius"/>
    </source>
</evidence>
<evidence type="ECO:0000256" key="6">
    <source>
        <dbReference type="ARBA" id="ARBA00022692"/>
    </source>
</evidence>
<comment type="similarity">
    <text evidence="3">Belongs to the peroxisomal membrane protein PXMP2/4 family.</text>
</comment>
<dbReference type="Pfam" id="PF04117">
    <property type="entry name" value="Mpv17_PMP22"/>
    <property type="match status" value="1"/>
</dbReference>
<feature type="transmembrane region" description="Helical" evidence="13">
    <location>
        <begin position="191"/>
        <end position="210"/>
    </location>
</feature>
<organism evidence="14 15">
    <name type="scientific">Phialemonium atrogriseum</name>
    <dbReference type="NCBI Taxonomy" id="1093897"/>
    <lineage>
        <taxon>Eukaryota</taxon>
        <taxon>Fungi</taxon>
        <taxon>Dikarya</taxon>
        <taxon>Ascomycota</taxon>
        <taxon>Pezizomycotina</taxon>
        <taxon>Sordariomycetes</taxon>
        <taxon>Sordariomycetidae</taxon>
        <taxon>Cephalothecales</taxon>
        <taxon>Cephalothecaceae</taxon>
        <taxon>Phialemonium</taxon>
    </lineage>
</organism>
<protein>
    <submittedName>
        <fullName evidence="14">Protein transport protein yif1</fullName>
    </submittedName>
</protein>
<evidence type="ECO:0000256" key="1">
    <source>
        <dbReference type="ARBA" id="ARBA00004477"/>
    </source>
</evidence>
<keyword evidence="10" id="KW-0333">Golgi apparatus</keyword>
<evidence type="ECO:0000256" key="12">
    <source>
        <dbReference type="SAM" id="MobiDB-lite"/>
    </source>
</evidence>
<evidence type="ECO:0000256" key="9">
    <source>
        <dbReference type="ARBA" id="ARBA00022989"/>
    </source>
</evidence>
<keyword evidence="6 13" id="KW-0812">Transmembrane</keyword>
<dbReference type="Proteomes" id="UP001244011">
    <property type="component" value="Unassembled WGS sequence"/>
</dbReference>
<keyword evidence="15" id="KW-1185">Reference proteome</keyword>
<keyword evidence="9 13" id="KW-1133">Transmembrane helix</keyword>
<dbReference type="GO" id="GO:0006888">
    <property type="term" value="P:endoplasmic reticulum to Golgi vesicle-mediated transport"/>
    <property type="evidence" value="ECO:0007669"/>
    <property type="project" value="InterPro"/>
</dbReference>
<keyword evidence="5" id="KW-0813">Transport</keyword>
<feature type="transmembrane region" description="Helical" evidence="13">
    <location>
        <begin position="217"/>
        <end position="238"/>
    </location>
</feature>
<gene>
    <name evidence="14" type="ORF">QBC33DRAFT_618431</name>
</gene>
<sequence length="574" mass="63382">MQRASYGQSPPLHHPVPQHVSTVPQLRSPPPPVPQPQAQGYGSPYPQQQGAAPQGNMFGQYGNFMNDPAAQLASQFGQTAFKHGQEYLEHNVNRYVNISAVKHYFNVTNSYVISKLFLVLFPWRHKPWSRKQAVSPTGQDGWYLPPRDDVNSPDMYIPVMSLVTYILLSTLIAGFRGQFEPELLGYTASKAMVVVIVEILGLKLGCYFLSISNQSQLLDLVAYSGYKFVGIITTISIAEIVNGGKGTGGWVGWTVFLYTFLANSLFLMRSLKYVLLPESAGENRGPMQTGDSRSKRNQRTQFLFFYSYVVQLFLMWILSRQLYPEELARSTYQVNKLELLEIYIEPSTMPLPSIVSATGQSAVIGALSNILAQAITAHRNDIPLVIDWVPVFQFFVFACLCTPPNFLWQEFLEQTFPAYHAAPTEEAIASAAAGDDKALDRSAAEGHLVEPRLNAGNTAAKMALDQTVGAAANTLMFSVFMNAAAAATAHSNRGPSSLAFLLSGGAFDYGRVDWRAVAAKTRDSFWGLIFAGWTFWPLVSLFNFTLVRGVEARNLVGNLAGVAWGVYMSLFTAR</sequence>
<dbReference type="PANTHER" id="PTHR14083:SF0">
    <property type="entry name" value="YIP1D-INTERACTING FACTOR 1, ISOFORM C"/>
    <property type="match status" value="1"/>
</dbReference>
<dbReference type="GO" id="GO:0000139">
    <property type="term" value="C:Golgi membrane"/>
    <property type="evidence" value="ECO:0007669"/>
    <property type="project" value="UniProtKB-SubCell"/>
</dbReference>
<dbReference type="GO" id="GO:0030134">
    <property type="term" value="C:COPII-coated ER to Golgi transport vesicle"/>
    <property type="evidence" value="ECO:0007669"/>
    <property type="project" value="TreeGrafter"/>
</dbReference>
<evidence type="ECO:0000256" key="4">
    <source>
        <dbReference type="ARBA" id="ARBA00009727"/>
    </source>
</evidence>
<dbReference type="PANTHER" id="PTHR14083">
    <property type="entry name" value="YIP1 INTERACTING FACTOR HOMOLOG YIF1 PROTEIN"/>
    <property type="match status" value="1"/>
</dbReference>
<feature type="transmembrane region" description="Helical" evidence="13">
    <location>
        <begin position="555"/>
        <end position="573"/>
    </location>
</feature>
<feature type="transmembrane region" description="Helical" evidence="13">
    <location>
        <begin position="156"/>
        <end position="179"/>
    </location>
</feature>
<accession>A0AAJ0C740</accession>
<evidence type="ECO:0000256" key="5">
    <source>
        <dbReference type="ARBA" id="ARBA00022448"/>
    </source>
</evidence>
<feature type="region of interest" description="Disordered" evidence="12">
    <location>
        <begin position="1"/>
        <end position="53"/>
    </location>
</feature>
<comment type="subcellular location">
    <subcellularLocation>
        <location evidence="1">Endoplasmic reticulum membrane</location>
        <topology evidence="1">Multi-pass membrane protein</topology>
    </subcellularLocation>
    <subcellularLocation>
        <location evidence="2">Golgi apparatus membrane</location>
        <topology evidence="2">Multi-pass membrane protein</topology>
    </subcellularLocation>
</comment>
<evidence type="ECO:0000256" key="3">
    <source>
        <dbReference type="ARBA" id="ARBA00006824"/>
    </source>
</evidence>
<feature type="transmembrane region" description="Helical" evidence="13">
    <location>
        <begin position="525"/>
        <end position="543"/>
    </location>
</feature>
<keyword evidence="8" id="KW-0653">Protein transport</keyword>
<dbReference type="Pfam" id="PF03878">
    <property type="entry name" value="YIF1"/>
    <property type="match status" value="1"/>
</dbReference>
<dbReference type="GeneID" id="85315896"/>
<dbReference type="GO" id="GO:0005789">
    <property type="term" value="C:endoplasmic reticulum membrane"/>
    <property type="evidence" value="ECO:0007669"/>
    <property type="project" value="UniProtKB-SubCell"/>
</dbReference>
<dbReference type="EMBL" id="MU839004">
    <property type="protein sequence ID" value="KAK1768906.1"/>
    <property type="molecule type" value="Genomic_DNA"/>
</dbReference>
<feature type="transmembrane region" description="Helical" evidence="13">
    <location>
        <begin position="302"/>
        <end position="319"/>
    </location>
</feature>
<keyword evidence="7" id="KW-0256">Endoplasmic reticulum</keyword>
<evidence type="ECO:0000256" key="7">
    <source>
        <dbReference type="ARBA" id="ARBA00022824"/>
    </source>
</evidence>
<evidence type="ECO:0000256" key="10">
    <source>
        <dbReference type="ARBA" id="ARBA00023034"/>
    </source>
</evidence>
<evidence type="ECO:0000256" key="11">
    <source>
        <dbReference type="ARBA" id="ARBA00023136"/>
    </source>
</evidence>
<comment type="similarity">
    <text evidence="4">Belongs to the YIF1 family.</text>
</comment>
<evidence type="ECO:0000256" key="2">
    <source>
        <dbReference type="ARBA" id="ARBA00004653"/>
    </source>
</evidence>
<evidence type="ECO:0000313" key="15">
    <source>
        <dbReference type="Proteomes" id="UP001244011"/>
    </source>
</evidence>
<evidence type="ECO:0000256" key="8">
    <source>
        <dbReference type="ARBA" id="ARBA00022927"/>
    </source>
</evidence>
<evidence type="ECO:0000313" key="14">
    <source>
        <dbReference type="EMBL" id="KAK1768906.1"/>
    </source>
</evidence>
<name>A0AAJ0C740_9PEZI</name>
<dbReference type="InterPro" id="IPR005578">
    <property type="entry name" value="Yif1_fam"/>
</dbReference>
<dbReference type="RefSeq" id="XP_060285119.1">
    <property type="nucleotide sequence ID" value="XM_060432709.1"/>
</dbReference>